<evidence type="ECO:0000313" key="2">
    <source>
        <dbReference type="Proteomes" id="UP000044841"/>
    </source>
</evidence>
<accession>A0A0K6GGV0</accession>
<gene>
    <name evidence="1" type="ORF">RSOLAG22IIIB_06744</name>
</gene>
<keyword evidence="2" id="KW-1185">Reference proteome</keyword>
<dbReference type="AlphaFoldDB" id="A0A0K6GGV0"/>
<evidence type="ECO:0008006" key="3">
    <source>
        <dbReference type="Google" id="ProtNLM"/>
    </source>
</evidence>
<sequence>MYTPATYSAITSTPSTLHSDISFTMSTPSARSTPTTICSSKEASLKRPQSAYKQILAKVHAGFATLRLKAKKTKKSVAGGQSAPVTADAPVEKFGRPTRAISLPDAYYGWERVAKTSARFITGLFDCPSTLPGTGPEYPDLAEFVAYALFLCQFESAVNEYAMCLLWRMKSKHPELKFAHGHGMYLAALGLAAKMTGRDDCSSESWSMIGQWIFSAKQLEVDQERLCELLNWKFEIDPEEMAMVMEHVRRGQQPDVEPIPLPTGFDDDDCTDSIHSVDSTYSLSTCSIPSTWSICSRRGWDELARNDSAVSMEFGKVNTNPYGSLQSRASFSALSNN</sequence>
<organism evidence="1 2">
    <name type="scientific">Rhizoctonia solani</name>
    <dbReference type="NCBI Taxonomy" id="456999"/>
    <lineage>
        <taxon>Eukaryota</taxon>
        <taxon>Fungi</taxon>
        <taxon>Dikarya</taxon>
        <taxon>Basidiomycota</taxon>
        <taxon>Agaricomycotina</taxon>
        <taxon>Agaricomycetes</taxon>
        <taxon>Cantharellales</taxon>
        <taxon>Ceratobasidiaceae</taxon>
        <taxon>Rhizoctonia</taxon>
    </lineage>
</organism>
<dbReference type="EMBL" id="CYGV01001867">
    <property type="protein sequence ID" value="CUA77730.1"/>
    <property type="molecule type" value="Genomic_DNA"/>
</dbReference>
<dbReference type="Gene3D" id="1.10.472.10">
    <property type="entry name" value="Cyclin-like"/>
    <property type="match status" value="1"/>
</dbReference>
<proteinExistence type="predicted"/>
<dbReference type="SUPFAM" id="SSF47954">
    <property type="entry name" value="Cyclin-like"/>
    <property type="match status" value="1"/>
</dbReference>
<evidence type="ECO:0000313" key="1">
    <source>
        <dbReference type="EMBL" id="CUA77730.1"/>
    </source>
</evidence>
<name>A0A0K6GGV0_9AGAM</name>
<reference evidence="1 2" key="1">
    <citation type="submission" date="2015-07" db="EMBL/GenBank/DDBJ databases">
        <authorList>
            <person name="Noorani M."/>
        </authorList>
    </citation>
    <scope>NUCLEOTIDE SEQUENCE [LARGE SCALE GENOMIC DNA]</scope>
    <source>
        <strain evidence="1">BBA 69670</strain>
    </source>
</reference>
<dbReference type="Proteomes" id="UP000044841">
    <property type="component" value="Unassembled WGS sequence"/>
</dbReference>
<protein>
    <recommendedName>
        <fullName evidence="3">Cyclin N-terminal domain-containing protein</fullName>
    </recommendedName>
</protein>
<dbReference type="InterPro" id="IPR036915">
    <property type="entry name" value="Cyclin-like_sf"/>
</dbReference>